<dbReference type="InterPro" id="IPR036020">
    <property type="entry name" value="WW_dom_sf"/>
</dbReference>
<evidence type="ECO:0000256" key="1">
    <source>
        <dbReference type="SAM" id="MobiDB-lite"/>
    </source>
</evidence>
<evidence type="ECO:0000259" key="2">
    <source>
        <dbReference type="PROSITE" id="PS50020"/>
    </source>
</evidence>
<protein>
    <submittedName>
        <fullName evidence="3">WW domain protein</fullName>
    </submittedName>
</protein>
<organism evidence="3 4">
    <name type="scientific">Metarhizium rileyi (strain RCEF 4871)</name>
    <name type="common">Nomuraea rileyi</name>
    <dbReference type="NCBI Taxonomy" id="1649241"/>
    <lineage>
        <taxon>Eukaryota</taxon>
        <taxon>Fungi</taxon>
        <taxon>Dikarya</taxon>
        <taxon>Ascomycota</taxon>
        <taxon>Pezizomycotina</taxon>
        <taxon>Sordariomycetes</taxon>
        <taxon>Hypocreomycetidae</taxon>
        <taxon>Hypocreales</taxon>
        <taxon>Clavicipitaceae</taxon>
        <taxon>Metarhizium</taxon>
    </lineage>
</organism>
<feature type="compositionally biased region" description="Pro residues" evidence="1">
    <location>
        <begin position="134"/>
        <end position="143"/>
    </location>
</feature>
<dbReference type="OrthoDB" id="2444812at2759"/>
<dbReference type="Proteomes" id="UP000243498">
    <property type="component" value="Unassembled WGS sequence"/>
</dbReference>
<dbReference type="SMART" id="SM00456">
    <property type="entry name" value="WW"/>
    <property type="match status" value="1"/>
</dbReference>
<dbReference type="PROSITE" id="PS50020">
    <property type="entry name" value="WW_DOMAIN_2"/>
    <property type="match status" value="1"/>
</dbReference>
<dbReference type="AlphaFoldDB" id="A0A162KFN2"/>
<feature type="region of interest" description="Disordered" evidence="1">
    <location>
        <begin position="1"/>
        <end position="152"/>
    </location>
</feature>
<feature type="region of interest" description="Disordered" evidence="1">
    <location>
        <begin position="231"/>
        <end position="271"/>
    </location>
</feature>
<name>A0A162KFN2_METRR</name>
<comment type="caution">
    <text evidence="3">The sequence shown here is derived from an EMBL/GenBank/DDBJ whole genome shotgun (WGS) entry which is preliminary data.</text>
</comment>
<dbReference type="Pfam" id="PF00397">
    <property type="entry name" value="WW"/>
    <property type="match status" value="1"/>
</dbReference>
<evidence type="ECO:0000313" key="4">
    <source>
        <dbReference type="Proteomes" id="UP000243498"/>
    </source>
</evidence>
<feature type="compositionally biased region" description="Basic and acidic residues" evidence="1">
    <location>
        <begin position="41"/>
        <end position="54"/>
    </location>
</feature>
<feature type="compositionally biased region" description="Basic and acidic residues" evidence="1">
    <location>
        <begin position="260"/>
        <end position="271"/>
    </location>
</feature>
<dbReference type="OMA" id="DCQWDPN"/>
<feature type="compositionally biased region" description="Polar residues" evidence="1">
    <location>
        <begin position="110"/>
        <end position="124"/>
    </location>
</feature>
<sequence length="271" mass="29864">MGSSPSPDRTVAEEPGSRPPVDPASAQDVADKVPHDAAPAKPDHPDVEEASFHDDAEEGEVDEGSATSLQAESVPDGPPLPQEQPPVQDDGWDCQWDPSSQAWFFHNRFTGKTQWDNPRVPSTDSGDEAATPQPSAPRLPTEPPVSGYNPAVHGDYDPNAWYAQKYNQTDEVAGLVEVPSLEDGYTAAAGFNRFTGQFQTEDMGPARHTDEAKSRRQMNAFFDVDAAANTDEGRSLKAERAHKRISKSELKAFKEKRRARKEEKRRAWLKD</sequence>
<dbReference type="SUPFAM" id="SSF51045">
    <property type="entry name" value="WW domain"/>
    <property type="match status" value="1"/>
</dbReference>
<dbReference type="Gene3D" id="2.20.70.10">
    <property type="match status" value="1"/>
</dbReference>
<proteinExistence type="predicted"/>
<feature type="domain" description="WW" evidence="2">
    <location>
        <begin position="86"/>
        <end position="120"/>
    </location>
</feature>
<dbReference type="InterPro" id="IPR001202">
    <property type="entry name" value="WW_dom"/>
</dbReference>
<evidence type="ECO:0000313" key="3">
    <source>
        <dbReference type="EMBL" id="OAA50454.1"/>
    </source>
</evidence>
<dbReference type="CDD" id="cd00201">
    <property type="entry name" value="WW"/>
    <property type="match status" value="1"/>
</dbReference>
<reference evidence="3 4" key="1">
    <citation type="journal article" date="2016" name="Genome Biol. Evol.">
        <title>Divergent and convergent evolution of fungal pathogenicity.</title>
        <authorList>
            <person name="Shang Y."/>
            <person name="Xiao G."/>
            <person name="Zheng P."/>
            <person name="Cen K."/>
            <person name="Zhan S."/>
            <person name="Wang C."/>
        </authorList>
    </citation>
    <scope>NUCLEOTIDE SEQUENCE [LARGE SCALE GENOMIC DNA]</scope>
    <source>
        <strain evidence="3 4">RCEF 4871</strain>
    </source>
</reference>
<gene>
    <name evidence="3" type="ORF">NOR_00904</name>
</gene>
<dbReference type="EMBL" id="AZHC01000002">
    <property type="protein sequence ID" value="OAA50454.1"/>
    <property type="molecule type" value="Genomic_DNA"/>
</dbReference>
<accession>A0A162KFN2</accession>
<dbReference type="PROSITE" id="PS01159">
    <property type="entry name" value="WW_DOMAIN_1"/>
    <property type="match status" value="1"/>
</dbReference>
<keyword evidence="4" id="KW-1185">Reference proteome</keyword>